<evidence type="ECO:0000256" key="4">
    <source>
        <dbReference type="SAM" id="MobiDB-lite"/>
    </source>
</evidence>
<dbReference type="Gene3D" id="2.60.130.10">
    <property type="entry name" value="Aromatic compound dioxygenase"/>
    <property type="match status" value="1"/>
</dbReference>
<name>A0A4D4J4C2_9PSEU</name>
<evidence type="ECO:0000313" key="6">
    <source>
        <dbReference type="EMBL" id="GDY31535.1"/>
    </source>
</evidence>
<dbReference type="PANTHER" id="PTHR33711">
    <property type="entry name" value="DIOXYGENASE, PUTATIVE (AFU_ORTHOLOGUE AFUA_2G02910)-RELATED"/>
    <property type="match status" value="1"/>
</dbReference>
<protein>
    <submittedName>
        <fullName evidence="6">Protocatechuate 3,4-dioxygenase subunit alpha</fullName>
    </submittedName>
</protein>
<dbReference type="SUPFAM" id="SSF49482">
    <property type="entry name" value="Aromatic compound dioxygenase"/>
    <property type="match status" value="1"/>
</dbReference>
<comment type="caution">
    <text evidence="6">The sequence shown here is derived from an EMBL/GenBank/DDBJ whole genome shotgun (WGS) entry which is preliminary data.</text>
</comment>
<evidence type="ECO:0000256" key="1">
    <source>
        <dbReference type="ARBA" id="ARBA00007825"/>
    </source>
</evidence>
<reference evidence="7" key="1">
    <citation type="submission" date="2019-04" db="EMBL/GenBank/DDBJ databases">
        <title>Draft genome sequence of Pseudonocardiaceae bacterium SL3-2-4.</title>
        <authorList>
            <person name="Ningsih F."/>
            <person name="Yokota A."/>
            <person name="Sakai Y."/>
            <person name="Nanatani K."/>
            <person name="Yabe S."/>
            <person name="Oetari A."/>
            <person name="Sjamsuridzal W."/>
        </authorList>
    </citation>
    <scope>NUCLEOTIDE SEQUENCE [LARGE SCALE GENOMIC DNA]</scope>
    <source>
        <strain evidence="7">SL3-2-4</strain>
    </source>
</reference>
<keyword evidence="7" id="KW-1185">Reference proteome</keyword>
<gene>
    <name evidence="6" type="primary">pcaG</name>
    <name evidence="6" type="ORF">GTS_31680</name>
</gene>
<dbReference type="Pfam" id="PF00775">
    <property type="entry name" value="Dioxygenase_C"/>
    <property type="match status" value="1"/>
</dbReference>
<dbReference type="RefSeq" id="WP_137814609.1">
    <property type="nucleotide sequence ID" value="NZ_BJFL01000015.1"/>
</dbReference>
<dbReference type="NCBIfam" id="TIGR02423">
    <property type="entry name" value="protocat_alph"/>
    <property type="match status" value="1"/>
</dbReference>
<dbReference type="AlphaFoldDB" id="A0A4D4J4C2"/>
<dbReference type="PANTHER" id="PTHR33711:SF9">
    <property type="entry name" value="PROTOCATECHUATE 3,4-DIOXYGENASE ALPHA CHAIN"/>
    <property type="match status" value="1"/>
</dbReference>
<keyword evidence="3" id="KW-0560">Oxidoreductase</keyword>
<dbReference type="InterPro" id="IPR050770">
    <property type="entry name" value="Intradiol_RC_Dioxygenase"/>
</dbReference>
<dbReference type="CDD" id="cd03463">
    <property type="entry name" value="3_4-PCD_alpha"/>
    <property type="match status" value="1"/>
</dbReference>
<evidence type="ECO:0000256" key="2">
    <source>
        <dbReference type="ARBA" id="ARBA00022964"/>
    </source>
</evidence>
<evidence type="ECO:0000313" key="7">
    <source>
        <dbReference type="Proteomes" id="UP000298860"/>
    </source>
</evidence>
<dbReference type="GO" id="GO:0008199">
    <property type="term" value="F:ferric iron binding"/>
    <property type="evidence" value="ECO:0007669"/>
    <property type="project" value="InterPro"/>
</dbReference>
<feature type="region of interest" description="Disordered" evidence="4">
    <location>
        <begin position="63"/>
        <end position="85"/>
    </location>
</feature>
<comment type="similarity">
    <text evidence="1">Belongs to the intradiol ring-cleavage dioxygenase family.</text>
</comment>
<accession>A0A4D4J4C2</accession>
<dbReference type="Proteomes" id="UP000298860">
    <property type="component" value="Unassembled WGS sequence"/>
</dbReference>
<evidence type="ECO:0000259" key="5">
    <source>
        <dbReference type="Pfam" id="PF00775"/>
    </source>
</evidence>
<evidence type="ECO:0000256" key="3">
    <source>
        <dbReference type="ARBA" id="ARBA00023002"/>
    </source>
</evidence>
<feature type="domain" description="Intradiol ring-cleavage dioxygenases" evidence="5">
    <location>
        <begin position="37"/>
        <end position="182"/>
    </location>
</feature>
<sequence length="191" mass="20361">MSELLAPTPSQTAGPFLHIGLLWDDGPDVVPEGTPGAIILTGRVFDGAGQPLADGLVETWQADPNGRFAHPDDPRGATDPPVPGFRGFGRCATDAEGRYTIRTVKPGPLPAPDGRTEAPHVNVSVFARGLLARVVTRLYFPDEGEANAADPVLTSIDDPAVRRTLIAGAEQGGYRFDIYLQGEKETAFFRV</sequence>
<dbReference type="GO" id="GO:0018578">
    <property type="term" value="F:protocatechuate 3,4-dioxygenase activity"/>
    <property type="evidence" value="ECO:0007669"/>
    <property type="project" value="InterPro"/>
</dbReference>
<organism evidence="6 7">
    <name type="scientific">Gandjariella thermophila</name>
    <dbReference type="NCBI Taxonomy" id="1931992"/>
    <lineage>
        <taxon>Bacteria</taxon>
        <taxon>Bacillati</taxon>
        <taxon>Actinomycetota</taxon>
        <taxon>Actinomycetes</taxon>
        <taxon>Pseudonocardiales</taxon>
        <taxon>Pseudonocardiaceae</taxon>
        <taxon>Gandjariella</taxon>
    </lineage>
</organism>
<proteinExistence type="inferred from homology"/>
<dbReference type="EMBL" id="BJFL01000015">
    <property type="protein sequence ID" value="GDY31535.1"/>
    <property type="molecule type" value="Genomic_DNA"/>
</dbReference>
<dbReference type="InterPro" id="IPR012786">
    <property type="entry name" value="Protocat_dOase_a"/>
</dbReference>
<dbReference type="InterPro" id="IPR015889">
    <property type="entry name" value="Intradiol_dOase_core"/>
</dbReference>
<dbReference type="InterPro" id="IPR000627">
    <property type="entry name" value="Intradiol_dOase_C"/>
</dbReference>
<dbReference type="OrthoDB" id="4417174at2"/>
<keyword evidence="2 6" id="KW-0223">Dioxygenase</keyword>